<accession>A0A3A9JF54</accession>
<dbReference type="Proteomes" id="UP000278036">
    <property type="component" value="Unassembled WGS sequence"/>
</dbReference>
<dbReference type="GO" id="GO:0005886">
    <property type="term" value="C:plasma membrane"/>
    <property type="evidence" value="ECO:0007669"/>
    <property type="project" value="UniProtKB-SubCell"/>
</dbReference>
<feature type="transmembrane region" description="Helical" evidence="7">
    <location>
        <begin position="145"/>
        <end position="161"/>
    </location>
</feature>
<reference evidence="8 11" key="1">
    <citation type="submission" date="2018-09" db="EMBL/GenBank/DDBJ databases">
        <title>Roseomonas sp. nov., isolated from feces of Tibetan antelopes in the Qinghai-Tibet plateau, China.</title>
        <authorList>
            <person name="Tian Z."/>
        </authorList>
    </citation>
    <scope>NUCLEOTIDE SEQUENCE [LARGE SCALE GENOMIC DNA]</scope>
    <source>
        <strain evidence="9 10">Z23</strain>
        <strain evidence="8 11">Z24</strain>
    </source>
</reference>
<dbReference type="EMBL" id="RAQU01000029">
    <property type="protein sequence ID" value="RKK04900.1"/>
    <property type="molecule type" value="Genomic_DNA"/>
</dbReference>
<feature type="region of interest" description="Disordered" evidence="6">
    <location>
        <begin position="1"/>
        <end position="59"/>
    </location>
</feature>
<evidence type="ECO:0000313" key="8">
    <source>
        <dbReference type="EMBL" id="RKK04900.1"/>
    </source>
</evidence>
<feature type="compositionally biased region" description="Basic and acidic residues" evidence="6">
    <location>
        <begin position="19"/>
        <end position="30"/>
    </location>
</feature>
<feature type="region of interest" description="Disordered" evidence="6">
    <location>
        <begin position="328"/>
        <end position="355"/>
    </location>
</feature>
<comment type="caution">
    <text evidence="8">The sequence shown here is derived from an EMBL/GenBank/DDBJ whole genome shotgun (WGS) entry which is preliminary data.</text>
</comment>
<comment type="subcellular location">
    <subcellularLocation>
        <location evidence="1">Cell membrane</location>
        <topology evidence="1">Multi-pass membrane protein</topology>
    </subcellularLocation>
</comment>
<keyword evidence="3 7" id="KW-0812">Transmembrane</keyword>
<evidence type="ECO:0000256" key="1">
    <source>
        <dbReference type="ARBA" id="ARBA00004651"/>
    </source>
</evidence>
<keyword evidence="2" id="KW-1003">Cell membrane</keyword>
<dbReference type="Proteomes" id="UP000274097">
    <property type="component" value="Unassembled WGS sequence"/>
</dbReference>
<feature type="transmembrane region" description="Helical" evidence="7">
    <location>
        <begin position="232"/>
        <end position="251"/>
    </location>
</feature>
<evidence type="ECO:0000256" key="4">
    <source>
        <dbReference type="ARBA" id="ARBA00022989"/>
    </source>
</evidence>
<gene>
    <name evidence="8" type="ORF">D6Z83_07205</name>
    <name evidence="9" type="ORF">EBE87_10445</name>
</gene>
<evidence type="ECO:0000313" key="9">
    <source>
        <dbReference type="EMBL" id="RMI25033.1"/>
    </source>
</evidence>
<dbReference type="AlphaFoldDB" id="A0A3A9JF54"/>
<evidence type="ECO:0000256" key="7">
    <source>
        <dbReference type="SAM" id="Phobius"/>
    </source>
</evidence>
<feature type="transmembrane region" description="Helical" evidence="7">
    <location>
        <begin position="298"/>
        <end position="319"/>
    </location>
</feature>
<proteinExistence type="predicted"/>
<dbReference type="EMBL" id="RFLX01000006">
    <property type="protein sequence ID" value="RMI25033.1"/>
    <property type="molecule type" value="Genomic_DNA"/>
</dbReference>
<sequence>MFRMAGRGERSRHPMRQRSSVEERLRERLEQVNGGGKAPSGAKGPQGRDATTPSEIPSPGWWSIAKRVATETNNDRVMTEAAGITFYTLLSLFPGLTALVSIYGLFADRATIQKHLADLSGFLPEGGMNIINEQLERLVSSPQEALGFGAVVGLLAALWSANQGTKAMMDALNIVYEEDEKRGFIYRTVLSLCMTFGALIFVIVAMAGVIAVPVVLNFLWLGEGVETVIRLARWPILLVAITVLLAVLYRYGPSREPARWRWVSYGGVFAAILWVIVSAGFTFYVGHFGNYDATYGSLGAVIGFMTWIWISSIVVLVGAELNAEMEHQTARDTTTGPEKRLGDRGATMADTVAKH</sequence>
<keyword evidence="5 7" id="KW-0472">Membrane</keyword>
<evidence type="ECO:0000256" key="5">
    <source>
        <dbReference type="ARBA" id="ARBA00023136"/>
    </source>
</evidence>
<dbReference type="OrthoDB" id="9781030at2"/>
<name>A0A3A9JF54_9PROT</name>
<evidence type="ECO:0000313" key="11">
    <source>
        <dbReference type="Proteomes" id="UP000278036"/>
    </source>
</evidence>
<feature type="compositionally biased region" description="Basic and acidic residues" evidence="6">
    <location>
        <begin position="1"/>
        <end position="12"/>
    </location>
</feature>
<dbReference type="InterPro" id="IPR017039">
    <property type="entry name" value="Virul_fac_BrkB"/>
</dbReference>
<keyword evidence="10" id="KW-1185">Reference proteome</keyword>
<dbReference type="Pfam" id="PF03631">
    <property type="entry name" value="Virul_fac_BrkB"/>
    <property type="match status" value="1"/>
</dbReference>
<evidence type="ECO:0000256" key="6">
    <source>
        <dbReference type="SAM" id="MobiDB-lite"/>
    </source>
</evidence>
<protein>
    <submittedName>
        <fullName evidence="9">YihY family inner membrane protein</fullName>
    </submittedName>
    <submittedName>
        <fullName evidence="8">YihY/virulence factor BrkB family protein</fullName>
    </submittedName>
</protein>
<feature type="transmembrane region" description="Helical" evidence="7">
    <location>
        <begin position="189"/>
        <end position="220"/>
    </location>
</feature>
<feature type="transmembrane region" description="Helical" evidence="7">
    <location>
        <begin position="263"/>
        <end position="286"/>
    </location>
</feature>
<feature type="transmembrane region" description="Helical" evidence="7">
    <location>
        <begin position="84"/>
        <end position="106"/>
    </location>
</feature>
<evidence type="ECO:0000256" key="3">
    <source>
        <dbReference type="ARBA" id="ARBA00022692"/>
    </source>
</evidence>
<dbReference type="InParanoid" id="A0A3A9JF54"/>
<keyword evidence="4 7" id="KW-1133">Transmembrane helix</keyword>
<dbReference type="PANTHER" id="PTHR30213">
    <property type="entry name" value="INNER MEMBRANE PROTEIN YHJD"/>
    <property type="match status" value="1"/>
</dbReference>
<dbReference type="PIRSF" id="PIRSF035875">
    <property type="entry name" value="RNase_BN"/>
    <property type="match status" value="1"/>
</dbReference>
<organism evidence="8 11">
    <name type="scientific">Teichococcus wenyumeiae</name>
    <dbReference type="NCBI Taxonomy" id="2478470"/>
    <lineage>
        <taxon>Bacteria</taxon>
        <taxon>Pseudomonadati</taxon>
        <taxon>Pseudomonadota</taxon>
        <taxon>Alphaproteobacteria</taxon>
        <taxon>Acetobacterales</taxon>
        <taxon>Roseomonadaceae</taxon>
        <taxon>Roseomonas</taxon>
    </lineage>
</organism>
<evidence type="ECO:0000256" key="2">
    <source>
        <dbReference type="ARBA" id="ARBA00022475"/>
    </source>
</evidence>
<dbReference type="NCBIfam" id="TIGR00765">
    <property type="entry name" value="yihY_not_rbn"/>
    <property type="match status" value="1"/>
</dbReference>
<evidence type="ECO:0000313" key="10">
    <source>
        <dbReference type="Proteomes" id="UP000274097"/>
    </source>
</evidence>
<dbReference type="PANTHER" id="PTHR30213:SF0">
    <property type="entry name" value="UPF0761 MEMBRANE PROTEIN YIHY"/>
    <property type="match status" value="1"/>
</dbReference>